<evidence type="ECO:0000256" key="8">
    <source>
        <dbReference type="ARBA" id="ARBA00022895"/>
    </source>
</evidence>
<comment type="similarity">
    <text evidence="3">Belongs to the GON7 family.</text>
</comment>
<evidence type="ECO:0000256" key="7">
    <source>
        <dbReference type="ARBA" id="ARBA00022694"/>
    </source>
</evidence>
<dbReference type="GO" id="GO:0000781">
    <property type="term" value="C:chromosome, telomeric region"/>
    <property type="evidence" value="ECO:0007669"/>
    <property type="project" value="UniProtKB-SubCell"/>
</dbReference>
<dbReference type="Proteomes" id="UP000290900">
    <property type="component" value="Unassembled WGS sequence"/>
</dbReference>
<evidence type="ECO:0000256" key="1">
    <source>
        <dbReference type="ARBA" id="ARBA00004123"/>
    </source>
</evidence>
<keyword evidence="11" id="KW-0804">Transcription</keyword>
<evidence type="ECO:0000256" key="2">
    <source>
        <dbReference type="ARBA" id="ARBA00004574"/>
    </source>
</evidence>
<reference evidence="15 16" key="1">
    <citation type="submission" date="2018-12" db="EMBL/GenBank/DDBJ databases">
        <authorList>
            <person name="Tiukova I."/>
            <person name="Dainat J."/>
        </authorList>
    </citation>
    <scope>NUCLEOTIDE SEQUENCE [LARGE SCALE GENOMIC DNA]</scope>
</reference>
<keyword evidence="6" id="KW-0158">Chromosome</keyword>
<evidence type="ECO:0000256" key="4">
    <source>
        <dbReference type="ARBA" id="ARBA00011534"/>
    </source>
</evidence>
<dbReference type="OrthoDB" id="2288868at2759"/>
<organism evidence="15 16">
    <name type="scientific">Brettanomyces naardenensis</name>
    <name type="common">Yeast</name>
    <dbReference type="NCBI Taxonomy" id="13370"/>
    <lineage>
        <taxon>Eukaryota</taxon>
        <taxon>Fungi</taxon>
        <taxon>Dikarya</taxon>
        <taxon>Ascomycota</taxon>
        <taxon>Saccharomycotina</taxon>
        <taxon>Pichiomycetes</taxon>
        <taxon>Pichiales</taxon>
        <taxon>Pichiaceae</taxon>
        <taxon>Brettanomyces</taxon>
    </lineage>
</organism>
<evidence type="ECO:0000256" key="9">
    <source>
        <dbReference type="ARBA" id="ARBA00023015"/>
    </source>
</evidence>
<comment type="subcellular location">
    <subcellularLocation>
        <location evidence="2">Chromosome</location>
        <location evidence="2">Telomere</location>
    </subcellularLocation>
    <subcellularLocation>
        <location evidence="1">Nucleus</location>
    </subcellularLocation>
</comment>
<accession>A0A448YKF0</accession>
<proteinExistence type="inferred from homology"/>
<dbReference type="STRING" id="13370.A0A448YKF0"/>
<dbReference type="EMBL" id="CAACVR010000012">
    <property type="protein sequence ID" value="VEU21371.1"/>
    <property type="molecule type" value="Genomic_DNA"/>
</dbReference>
<dbReference type="GO" id="GO:0008033">
    <property type="term" value="P:tRNA processing"/>
    <property type="evidence" value="ECO:0007669"/>
    <property type="project" value="UniProtKB-KW"/>
</dbReference>
<evidence type="ECO:0000256" key="5">
    <source>
        <dbReference type="ARBA" id="ARBA00019746"/>
    </source>
</evidence>
<evidence type="ECO:0000256" key="12">
    <source>
        <dbReference type="ARBA" id="ARBA00023242"/>
    </source>
</evidence>
<evidence type="ECO:0000256" key="13">
    <source>
        <dbReference type="ARBA" id="ARBA00025393"/>
    </source>
</evidence>
<feature type="region of interest" description="Disordered" evidence="14">
    <location>
        <begin position="89"/>
        <end position="130"/>
    </location>
</feature>
<evidence type="ECO:0000256" key="6">
    <source>
        <dbReference type="ARBA" id="ARBA00022454"/>
    </source>
</evidence>
<feature type="compositionally biased region" description="Acidic residues" evidence="14">
    <location>
        <begin position="110"/>
        <end position="130"/>
    </location>
</feature>
<evidence type="ECO:0000256" key="10">
    <source>
        <dbReference type="ARBA" id="ARBA00023159"/>
    </source>
</evidence>
<sequence>MTETNELVPSACYTAPDLEKEFMVSTSAERTTNGSTTGPSDYLLRVTEGDYVDKDRSREGKDTRIGRLRGYVTSLQDQVNVFLTTRMNESKQAANEKAEEESIERRVLDEGADTDDDDDDDKDDELIGGS</sequence>
<dbReference type="GO" id="GO:0005634">
    <property type="term" value="C:nucleus"/>
    <property type="evidence" value="ECO:0007669"/>
    <property type="project" value="UniProtKB-SubCell"/>
</dbReference>
<dbReference type="InterPro" id="IPR014849">
    <property type="entry name" value="EKC/KEOPS_Gon7"/>
</dbReference>
<evidence type="ECO:0000256" key="11">
    <source>
        <dbReference type="ARBA" id="ARBA00023163"/>
    </source>
</evidence>
<keyword evidence="8" id="KW-0779">Telomere</keyword>
<dbReference type="FunCoup" id="A0A448YKF0">
    <property type="interactions" value="30"/>
</dbReference>
<keyword evidence="7" id="KW-0819">tRNA processing</keyword>
<protein>
    <recommendedName>
        <fullName evidence="5">EKC/KEOPS complex subunit GON7</fullName>
    </recommendedName>
</protein>
<evidence type="ECO:0000313" key="15">
    <source>
        <dbReference type="EMBL" id="VEU21371.1"/>
    </source>
</evidence>
<comment type="function">
    <text evidence="13">Component of the EKC/KEOPS complex that is required for the formation of a threonylcarbamoyl group on adenosine at position 37 (t(6)A37) in tRNAs that read codons beginning with adenine. The complex is probably involved in the transfer of the threonylcarbamoyl moiety of threonylcarbamoyl-AMP (TC-AMP) to the N6 group of A37. GON7 likely plays a supporting role to the catalytic subunit KAE1 in the complex. The EKC/KEOPS complex also promotes both telomere uncapping and telomere elongation. The complex is required for efficient recruitment of transcriptional coactivators.</text>
</comment>
<name>A0A448YKF0_BRENA</name>
<dbReference type="InParanoid" id="A0A448YKF0"/>
<evidence type="ECO:0000256" key="14">
    <source>
        <dbReference type="SAM" id="MobiDB-lite"/>
    </source>
</evidence>
<comment type="subunit">
    <text evidence="4">Component of the EKC/KEOPS complex composed of at least BUD32, CGI121, GON7, KAE1 and PCC1; the whole complex dimerizes.</text>
</comment>
<keyword evidence="12" id="KW-0539">Nucleus</keyword>
<keyword evidence="16" id="KW-1185">Reference proteome</keyword>
<keyword evidence="10" id="KW-0010">Activator</keyword>
<gene>
    <name evidence="15" type="ORF">BRENAR_LOCUS2105</name>
</gene>
<dbReference type="AlphaFoldDB" id="A0A448YKF0"/>
<evidence type="ECO:0000256" key="3">
    <source>
        <dbReference type="ARBA" id="ARBA00008529"/>
    </source>
</evidence>
<evidence type="ECO:0000313" key="16">
    <source>
        <dbReference type="Proteomes" id="UP000290900"/>
    </source>
</evidence>
<dbReference type="Pfam" id="PF08738">
    <property type="entry name" value="Gon7"/>
    <property type="match status" value="1"/>
</dbReference>
<keyword evidence="9" id="KW-0805">Transcription regulation</keyword>